<keyword evidence="1" id="KW-0472">Membrane</keyword>
<evidence type="ECO:0000313" key="3">
    <source>
        <dbReference type="Proteomes" id="UP000030762"/>
    </source>
</evidence>
<name>T0S048_SAPDV</name>
<gene>
    <name evidence="2" type="ORF">SDRG_04702</name>
</gene>
<dbReference type="AlphaFoldDB" id="T0S048"/>
<dbReference type="InParanoid" id="T0S048"/>
<proteinExistence type="predicted"/>
<organism evidence="2 3">
    <name type="scientific">Saprolegnia diclina (strain VS20)</name>
    <dbReference type="NCBI Taxonomy" id="1156394"/>
    <lineage>
        <taxon>Eukaryota</taxon>
        <taxon>Sar</taxon>
        <taxon>Stramenopiles</taxon>
        <taxon>Oomycota</taxon>
        <taxon>Saprolegniomycetes</taxon>
        <taxon>Saprolegniales</taxon>
        <taxon>Saprolegniaceae</taxon>
        <taxon>Saprolegnia</taxon>
    </lineage>
</organism>
<dbReference type="RefSeq" id="XP_008608605.1">
    <property type="nucleotide sequence ID" value="XM_008610383.1"/>
</dbReference>
<dbReference type="EMBL" id="JH767142">
    <property type="protein sequence ID" value="EQC38278.1"/>
    <property type="molecule type" value="Genomic_DNA"/>
</dbReference>
<feature type="transmembrane region" description="Helical" evidence="1">
    <location>
        <begin position="30"/>
        <end position="57"/>
    </location>
</feature>
<dbReference type="GeneID" id="19945429"/>
<keyword evidence="1" id="KW-1133">Transmembrane helix</keyword>
<sequence>MCSDWFAVSIAFTLQYALVLLRLDGLLGFGWGYVFIPTWLLLGLVLAGLGFLMFLLLDDNDTSSSNLLACGGLALLCLRRRARYSTLVIGLPYFGAMALLIAVGAVIVLFYVEDDAEAEAV</sequence>
<dbReference type="VEuPathDB" id="FungiDB:SDRG_04702"/>
<feature type="transmembrane region" description="Helical" evidence="1">
    <location>
        <begin position="6"/>
        <end position="23"/>
    </location>
</feature>
<keyword evidence="1" id="KW-0812">Transmembrane</keyword>
<evidence type="ECO:0000313" key="2">
    <source>
        <dbReference type="EMBL" id="EQC38278.1"/>
    </source>
</evidence>
<reference evidence="2 3" key="1">
    <citation type="submission" date="2012-04" db="EMBL/GenBank/DDBJ databases">
        <title>The Genome Sequence of Saprolegnia declina VS20.</title>
        <authorList>
            <consortium name="The Broad Institute Genome Sequencing Platform"/>
            <person name="Russ C."/>
            <person name="Nusbaum C."/>
            <person name="Tyler B."/>
            <person name="van West P."/>
            <person name="Dieguez-Uribeondo J."/>
            <person name="de Bruijn I."/>
            <person name="Tripathy S."/>
            <person name="Jiang R."/>
            <person name="Young S.K."/>
            <person name="Zeng Q."/>
            <person name="Gargeya S."/>
            <person name="Fitzgerald M."/>
            <person name="Haas B."/>
            <person name="Abouelleil A."/>
            <person name="Alvarado L."/>
            <person name="Arachchi H.M."/>
            <person name="Berlin A."/>
            <person name="Chapman S.B."/>
            <person name="Goldberg J."/>
            <person name="Griggs A."/>
            <person name="Gujja S."/>
            <person name="Hansen M."/>
            <person name="Howarth C."/>
            <person name="Imamovic A."/>
            <person name="Larimer J."/>
            <person name="McCowen C."/>
            <person name="Montmayeur A."/>
            <person name="Murphy C."/>
            <person name="Neiman D."/>
            <person name="Pearson M."/>
            <person name="Priest M."/>
            <person name="Roberts A."/>
            <person name="Saif S."/>
            <person name="Shea T."/>
            <person name="Sisk P."/>
            <person name="Sykes S."/>
            <person name="Wortman J."/>
            <person name="Nusbaum C."/>
            <person name="Birren B."/>
        </authorList>
    </citation>
    <scope>NUCLEOTIDE SEQUENCE [LARGE SCALE GENOMIC DNA]</scope>
    <source>
        <strain evidence="2 3">VS20</strain>
    </source>
</reference>
<evidence type="ECO:0000256" key="1">
    <source>
        <dbReference type="SAM" id="Phobius"/>
    </source>
</evidence>
<feature type="transmembrane region" description="Helical" evidence="1">
    <location>
        <begin position="91"/>
        <end position="112"/>
    </location>
</feature>
<accession>T0S048</accession>
<protein>
    <submittedName>
        <fullName evidence="2">Uncharacterized protein</fullName>
    </submittedName>
</protein>
<keyword evidence="3" id="KW-1185">Reference proteome</keyword>
<dbReference type="Proteomes" id="UP000030762">
    <property type="component" value="Unassembled WGS sequence"/>
</dbReference>